<feature type="domain" description="CCHC-type" evidence="3">
    <location>
        <begin position="42"/>
        <end position="56"/>
    </location>
</feature>
<sequence length="107" mass="11917">MSINPQSHLEAVQQKRLVRPRTWCAATANGKDTLPNTADRLKCYNCQQPGHTRPQCSSKASEQPKAAAKAEEEPHSIATIISEKIPDVPYVRLVSLNHKRTPHILLV</sequence>
<keyword evidence="1" id="KW-0479">Metal-binding</keyword>
<dbReference type="InterPro" id="IPR036875">
    <property type="entry name" value="Znf_CCHC_sf"/>
</dbReference>
<dbReference type="Proteomes" id="UP000036403">
    <property type="component" value="Unassembled WGS sequence"/>
</dbReference>
<accession>A0A0J7K551</accession>
<feature type="region of interest" description="Disordered" evidence="2">
    <location>
        <begin position="49"/>
        <end position="74"/>
    </location>
</feature>
<reference evidence="4 5" key="1">
    <citation type="submission" date="2015-04" db="EMBL/GenBank/DDBJ databases">
        <title>Lasius niger genome sequencing.</title>
        <authorList>
            <person name="Konorov E.A."/>
            <person name="Nikitin M.A."/>
            <person name="Kirill M.V."/>
            <person name="Chang P."/>
        </authorList>
    </citation>
    <scope>NUCLEOTIDE SEQUENCE [LARGE SCALE GENOMIC DNA]</scope>
    <source>
        <tissue evidence="4">Whole</tissue>
    </source>
</reference>
<comment type="caution">
    <text evidence="4">The sequence shown here is derived from an EMBL/GenBank/DDBJ whole genome shotgun (WGS) entry which is preliminary data.</text>
</comment>
<dbReference type="SMART" id="SM00343">
    <property type="entry name" value="ZnF_C2HC"/>
    <property type="match status" value="1"/>
</dbReference>
<organism evidence="4 5">
    <name type="scientific">Lasius niger</name>
    <name type="common">Black garden ant</name>
    <dbReference type="NCBI Taxonomy" id="67767"/>
    <lineage>
        <taxon>Eukaryota</taxon>
        <taxon>Metazoa</taxon>
        <taxon>Ecdysozoa</taxon>
        <taxon>Arthropoda</taxon>
        <taxon>Hexapoda</taxon>
        <taxon>Insecta</taxon>
        <taxon>Pterygota</taxon>
        <taxon>Neoptera</taxon>
        <taxon>Endopterygota</taxon>
        <taxon>Hymenoptera</taxon>
        <taxon>Apocrita</taxon>
        <taxon>Aculeata</taxon>
        <taxon>Formicoidea</taxon>
        <taxon>Formicidae</taxon>
        <taxon>Formicinae</taxon>
        <taxon>Lasius</taxon>
        <taxon>Lasius</taxon>
    </lineage>
</organism>
<gene>
    <name evidence="4" type="ORF">RF55_16202</name>
</gene>
<evidence type="ECO:0000259" key="3">
    <source>
        <dbReference type="PROSITE" id="PS50158"/>
    </source>
</evidence>
<dbReference type="GO" id="GO:0008270">
    <property type="term" value="F:zinc ion binding"/>
    <property type="evidence" value="ECO:0007669"/>
    <property type="project" value="UniProtKB-KW"/>
</dbReference>
<dbReference type="Pfam" id="PF00098">
    <property type="entry name" value="zf-CCHC"/>
    <property type="match status" value="1"/>
</dbReference>
<dbReference type="SUPFAM" id="SSF57756">
    <property type="entry name" value="Retrovirus zinc finger-like domains"/>
    <property type="match status" value="1"/>
</dbReference>
<keyword evidence="5" id="KW-1185">Reference proteome</keyword>
<dbReference type="PROSITE" id="PS50158">
    <property type="entry name" value="ZF_CCHC"/>
    <property type="match status" value="1"/>
</dbReference>
<dbReference type="AlphaFoldDB" id="A0A0J7K551"/>
<keyword evidence="1" id="KW-0863">Zinc-finger</keyword>
<evidence type="ECO:0000313" key="5">
    <source>
        <dbReference type="Proteomes" id="UP000036403"/>
    </source>
</evidence>
<protein>
    <submittedName>
        <fullName evidence="4">Guanylyl cyclase</fullName>
    </submittedName>
</protein>
<evidence type="ECO:0000313" key="4">
    <source>
        <dbReference type="EMBL" id="KMQ85321.1"/>
    </source>
</evidence>
<dbReference type="Gene3D" id="4.10.60.10">
    <property type="entry name" value="Zinc finger, CCHC-type"/>
    <property type="match status" value="1"/>
</dbReference>
<dbReference type="InterPro" id="IPR001878">
    <property type="entry name" value="Znf_CCHC"/>
</dbReference>
<keyword evidence="1" id="KW-0862">Zinc</keyword>
<feature type="compositionally biased region" description="Low complexity" evidence="2">
    <location>
        <begin position="57"/>
        <end position="67"/>
    </location>
</feature>
<name>A0A0J7K551_LASNI</name>
<evidence type="ECO:0000256" key="2">
    <source>
        <dbReference type="SAM" id="MobiDB-lite"/>
    </source>
</evidence>
<dbReference type="PaxDb" id="67767-A0A0J7K551"/>
<dbReference type="EMBL" id="LBMM01014110">
    <property type="protein sequence ID" value="KMQ85321.1"/>
    <property type="molecule type" value="Genomic_DNA"/>
</dbReference>
<evidence type="ECO:0000256" key="1">
    <source>
        <dbReference type="PROSITE-ProRule" id="PRU00047"/>
    </source>
</evidence>
<dbReference type="GO" id="GO:0003676">
    <property type="term" value="F:nucleic acid binding"/>
    <property type="evidence" value="ECO:0007669"/>
    <property type="project" value="InterPro"/>
</dbReference>
<proteinExistence type="predicted"/>